<organism evidence="1 2">
    <name type="scientific">Aldrovandia affinis</name>
    <dbReference type="NCBI Taxonomy" id="143900"/>
    <lineage>
        <taxon>Eukaryota</taxon>
        <taxon>Metazoa</taxon>
        <taxon>Chordata</taxon>
        <taxon>Craniata</taxon>
        <taxon>Vertebrata</taxon>
        <taxon>Euteleostomi</taxon>
        <taxon>Actinopterygii</taxon>
        <taxon>Neopterygii</taxon>
        <taxon>Teleostei</taxon>
        <taxon>Notacanthiformes</taxon>
        <taxon>Halosauridae</taxon>
        <taxon>Aldrovandia</taxon>
    </lineage>
</organism>
<evidence type="ECO:0000313" key="1">
    <source>
        <dbReference type="EMBL" id="KAJ8372426.1"/>
    </source>
</evidence>
<keyword evidence="2" id="KW-1185">Reference proteome</keyword>
<proteinExistence type="predicted"/>
<dbReference type="EMBL" id="JAINUG010000402">
    <property type="protein sequence ID" value="KAJ8372426.1"/>
    <property type="molecule type" value="Genomic_DNA"/>
</dbReference>
<sequence>MCRRGRQNSGLMRGVGNCNEELLTDTRPGLIFPSKVATPAADAPTCPMRRFVQPVTKPTAVSQPAVPKVWRCHLCKDKRYTHLSTSVEALGPLKSRTASARHPSESASPTKSVSATLTVVSTASSTATAVSQPPPRTRRLVLAEVLSRLLKGDDDNDSADNAVSIVASRLSVARFLQPDISFRHGMTVCI</sequence>
<name>A0AAD7R9K9_9TELE</name>
<protein>
    <submittedName>
        <fullName evidence="1">Uncharacterized protein</fullName>
    </submittedName>
</protein>
<gene>
    <name evidence="1" type="ORF">AAFF_G00289620</name>
</gene>
<evidence type="ECO:0000313" key="2">
    <source>
        <dbReference type="Proteomes" id="UP001221898"/>
    </source>
</evidence>
<accession>A0AAD7R9K9</accession>
<comment type="caution">
    <text evidence="1">The sequence shown here is derived from an EMBL/GenBank/DDBJ whole genome shotgun (WGS) entry which is preliminary data.</text>
</comment>
<dbReference type="AlphaFoldDB" id="A0AAD7R9K9"/>
<dbReference type="Proteomes" id="UP001221898">
    <property type="component" value="Unassembled WGS sequence"/>
</dbReference>
<reference evidence="1" key="1">
    <citation type="journal article" date="2023" name="Science">
        <title>Genome structures resolve the early diversification of teleost fishes.</title>
        <authorList>
            <person name="Parey E."/>
            <person name="Louis A."/>
            <person name="Montfort J."/>
            <person name="Bouchez O."/>
            <person name="Roques C."/>
            <person name="Iampietro C."/>
            <person name="Lluch J."/>
            <person name="Castinel A."/>
            <person name="Donnadieu C."/>
            <person name="Desvignes T."/>
            <person name="Floi Bucao C."/>
            <person name="Jouanno E."/>
            <person name="Wen M."/>
            <person name="Mejri S."/>
            <person name="Dirks R."/>
            <person name="Jansen H."/>
            <person name="Henkel C."/>
            <person name="Chen W.J."/>
            <person name="Zahm M."/>
            <person name="Cabau C."/>
            <person name="Klopp C."/>
            <person name="Thompson A.W."/>
            <person name="Robinson-Rechavi M."/>
            <person name="Braasch I."/>
            <person name="Lecointre G."/>
            <person name="Bobe J."/>
            <person name="Postlethwait J.H."/>
            <person name="Berthelot C."/>
            <person name="Roest Crollius H."/>
            <person name="Guiguen Y."/>
        </authorList>
    </citation>
    <scope>NUCLEOTIDE SEQUENCE</scope>
    <source>
        <strain evidence="1">NC1722</strain>
    </source>
</reference>